<dbReference type="FunFam" id="1.10.150.570:FF:000001">
    <property type="entry name" value="tRNA uridine 5-carboxymethylaminomethyl modification enzyme MnmG"/>
    <property type="match status" value="1"/>
</dbReference>
<dbReference type="Gene3D" id="3.50.50.60">
    <property type="entry name" value="FAD/NAD(P)-binding domain"/>
    <property type="match status" value="2"/>
</dbReference>
<feature type="binding site" evidence="12">
    <location>
        <begin position="271"/>
        <end position="285"/>
    </location>
    <ligand>
        <name>NAD(+)</name>
        <dbReference type="ChEBI" id="CHEBI:57540"/>
    </ligand>
</feature>
<comment type="subcellular location">
    <subcellularLocation>
        <location evidence="12">Cytoplasm</location>
    </subcellularLocation>
</comment>
<dbReference type="PROSITE" id="PS01280">
    <property type="entry name" value="GIDA_1"/>
    <property type="match status" value="1"/>
</dbReference>
<feature type="binding site" evidence="12">
    <location>
        <position position="178"/>
    </location>
    <ligand>
        <name>FAD</name>
        <dbReference type="ChEBI" id="CHEBI:57692"/>
    </ligand>
</feature>
<dbReference type="PANTHER" id="PTHR11806">
    <property type="entry name" value="GLUCOSE INHIBITED DIVISION PROTEIN A"/>
    <property type="match status" value="1"/>
</dbReference>
<evidence type="ECO:0000256" key="9">
    <source>
        <dbReference type="ARBA" id="ARBA00023027"/>
    </source>
</evidence>
<dbReference type="InterPro" id="IPR020595">
    <property type="entry name" value="MnmG-rel_CS"/>
</dbReference>
<evidence type="ECO:0000256" key="7">
    <source>
        <dbReference type="ARBA" id="ARBA00022694"/>
    </source>
</evidence>
<dbReference type="InterPro" id="IPR044920">
    <property type="entry name" value="MnmG_C_subdom_sf"/>
</dbReference>
<dbReference type="SMART" id="SM01228">
    <property type="entry name" value="GIDA_assoc_3"/>
    <property type="match status" value="1"/>
</dbReference>
<dbReference type="Gene3D" id="1.10.10.1800">
    <property type="entry name" value="tRNA uridine 5-carboxymethylaminomethyl modification enzyme MnmG/GidA"/>
    <property type="match status" value="1"/>
</dbReference>
<dbReference type="Pfam" id="PF01134">
    <property type="entry name" value="GIDA"/>
    <property type="match status" value="1"/>
</dbReference>
<dbReference type="InterPro" id="IPR002218">
    <property type="entry name" value="MnmG-rel"/>
</dbReference>
<keyword evidence="8 12" id="KW-0274">FAD</keyword>
<dbReference type="GO" id="GO:0005829">
    <property type="term" value="C:cytosol"/>
    <property type="evidence" value="ECO:0007669"/>
    <property type="project" value="TreeGrafter"/>
</dbReference>
<dbReference type="SUPFAM" id="SSF51905">
    <property type="entry name" value="FAD/NAD(P)-binding domain"/>
    <property type="match status" value="1"/>
</dbReference>
<dbReference type="FunFam" id="3.50.50.60:FF:000002">
    <property type="entry name" value="tRNA uridine 5-carboxymethylaminomethyl modification enzyme MnmG"/>
    <property type="match status" value="1"/>
</dbReference>
<dbReference type="PANTHER" id="PTHR11806:SF0">
    <property type="entry name" value="PROTEIN MTO1 HOMOLOG, MITOCHONDRIAL"/>
    <property type="match status" value="1"/>
</dbReference>
<dbReference type="InterPro" id="IPR049312">
    <property type="entry name" value="GIDA_C_N"/>
</dbReference>
<evidence type="ECO:0000256" key="4">
    <source>
        <dbReference type="ARBA" id="ARBA00020461"/>
    </source>
</evidence>
<dbReference type="InterPro" id="IPR026904">
    <property type="entry name" value="MnmG_C"/>
</dbReference>
<dbReference type="Proteomes" id="UP000886851">
    <property type="component" value="Unassembled WGS sequence"/>
</dbReference>
<evidence type="ECO:0000313" key="15">
    <source>
        <dbReference type="Proteomes" id="UP000886851"/>
    </source>
</evidence>
<evidence type="ECO:0000256" key="11">
    <source>
        <dbReference type="ARBA" id="ARBA00031800"/>
    </source>
</evidence>
<feature type="binding site" evidence="12">
    <location>
        <position position="368"/>
    </location>
    <ligand>
        <name>FAD</name>
        <dbReference type="ChEBI" id="CHEBI:57692"/>
    </ligand>
</feature>
<proteinExistence type="inferred from homology"/>
<dbReference type="GO" id="GO:0030488">
    <property type="term" value="P:tRNA methylation"/>
    <property type="evidence" value="ECO:0007669"/>
    <property type="project" value="TreeGrafter"/>
</dbReference>
<comment type="cofactor">
    <cofactor evidence="1 12">
        <name>FAD</name>
        <dbReference type="ChEBI" id="CHEBI:57692"/>
    </cofactor>
</comment>
<dbReference type="GO" id="GO:0050660">
    <property type="term" value="F:flavin adenine dinucleotide binding"/>
    <property type="evidence" value="ECO:0007669"/>
    <property type="project" value="UniProtKB-UniRule"/>
</dbReference>
<dbReference type="PROSITE" id="PS01281">
    <property type="entry name" value="GIDA_2"/>
    <property type="match status" value="1"/>
</dbReference>
<dbReference type="EMBL" id="DXCV01000056">
    <property type="protein sequence ID" value="HIY88714.1"/>
    <property type="molecule type" value="Genomic_DNA"/>
</dbReference>
<evidence type="ECO:0000256" key="3">
    <source>
        <dbReference type="ARBA" id="ARBA00007653"/>
    </source>
</evidence>
<accession>A0A9D1ZJG1</accession>
<comment type="similarity">
    <text evidence="3 12">Belongs to the MnmG family.</text>
</comment>
<evidence type="ECO:0000256" key="8">
    <source>
        <dbReference type="ARBA" id="ARBA00022827"/>
    </source>
</evidence>
<evidence type="ECO:0000256" key="10">
    <source>
        <dbReference type="ARBA" id="ARBA00025948"/>
    </source>
</evidence>
<evidence type="ECO:0000256" key="12">
    <source>
        <dbReference type="HAMAP-Rule" id="MF_00129"/>
    </source>
</evidence>
<protein>
    <recommendedName>
        <fullName evidence="4 12">tRNA uridine 5-carboxymethylaminomethyl modification enzyme MnmG</fullName>
    </recommendedName>
    <alternativeName>
        <fullName evidence="11 12">Glucose-inhibited division protein A</fullName>
    </alternativeName>
</protein>
<comment type="function">
    <text evidence="2 12">NAD-binding protein involved in the addition of a carboxymethylaminomethyl (cmnm) group at the wobble position (U34) of certain tRNAs, forming tRNA-cmnm(5)s(2)U34.</text>
</comment>
<evidence type="ECO:0000256" key="6">
    <source>
        <dbReference type="ARBA" id="ARBA00022630"/>
    </source>
</evidence>
<dbReference type="GO" id="GO:0002098">
    <property type="term" value="P:tRNA wobble uridine modification"/>
    <property type="evidence" value="ECO:0007669"/>
    <property type="project" value="InterPro"/>
</dbReference>
<dbReference type="HAMAP" id="MF_00129">
    <property type="entry name" value="MnmG_GidA"/>
    <property type="match status" value="1"/>
</dbReference>
<feature type="domain" description="tRNA uridine 5-carboxymethylaminomethyl modification enzyme C-terminal subdomain" evidence="13">
    <location>
        <begin position="549"/>
        <end position="620"/>
    </location>
</feature>
<keyword evidence="9 12" id="KW-0520">NAD</keyword>
<sequence>MEFNYDVIVIGAGHAGCEAAAAAANLGSKTCLITMDMNKIAQMSCNPAVGGIAKGQIVREIDALGGFTGLVTDRTAIQFRLLNRSKGPAMWSPRAQCDRNKFIWAWREVLENTPNLHIWQDTVRQLLVEDGEVRGVLTVWGVTFRAKCVVLTAGTFLNGLMHIGRVMLPGGRISEPASYELTESIARHGIEYGRMKTGTPVRIDGRSVHYEDMEAQDGENDFHKFSFLDTGTRPLPQLPCWSCFTNEAVHEVLRKGLPDSPLFNGQIQSIGPRYCPSIETKIVTFPDKPQHQLFLEPEGETTQEYYLNGFSSSLPMDIQIEALKQIPAFRDLVIYRPGYAIEYDYFDPTQLKHTLESKKVKNFFLAGQVNGTTGYEEAAGQGIIAGINAHINCHGGEPFTLGRDEAYIGVLIDDLVTKGVDEPYRMFTSRAEYRILLRMDDADMRLTEKSWKLGLATDERHALLESKREAIGRIVDFTRAFSIKPALINGFLETLGTTPLRQGCKLVDLISRPQVTLKNMAECIPAFQRELDRLTDRKEEIIEAAEILLKYEGYIGRERIIADKLARLEAIKIKGRFDYSSLQSLSTEARQKLTKIDPETIAQASRIPGVSPSDINVLLLLCGR</sequence>
<reference evidence="14" key="1">
    <citation type="journal article" date="2021" name="PeerJ">
        <title>Extensive microbial diversity within the chicken gut microbiome revealed by metagenomics and culture.</title>
        <authorList>
            <person name="Gilroy R."/>
            <person name="Ravi A."/>
            <person name="Getino M."/>
            <person name="Pursley I."/>
            <person name="Horton D.L."/>
            <person name="Alikhan N.F."/>
            <person name="Baker D."/>
            <person name="Gharbi K."/>
            <person name="Hall N."/>
            <person name="Watson M."/>
            <person name="Adriaenssens E.M."/>
            <person name="Foster-Nyarko E."/>
            <person name="Jarju S."/>
            <person name="Secka A."/>
            <person name="Antonio M."/>
            <person name="Oren A."/>
            <person name="Chaudhuri R.R."/>
            <person name="La Ragione R."/>
            <person name="Hildebrand F."/>
            <person name="Pallen M.J."/>
        </authorList>
    </citation>
    <scope>NUCLEOTIDE SEQUENCE</scope>
    <source>
        <strain evidence="14">Gambia2-208</strain>
    </source>
</reference>
<evidence type="ECO:0000256" key="5">
    <source>
        <dbReference type="ARBA" id="ARBA00022490"/>
    </source>
</evidence>
<comment type="caution">
    <text evidence="14">The sequence shown here is derived from an EMBL/GenBank/DDBJ whole genome shotgun (WGS) entry which is preliminary data.</text>
</comment>
<name>A0A9D1ZJG1_9BACE</name>
<dbReference type="InterPro" id="IPR047001">
    <property type="entry name" value="MnmG_C_subdom"/>
</dbReference>
<evidence type="ECO:0000313" key="14">
    <source>
        <dbReference type="EMBL" id="HIY88714.1"/>
    </source>
</evidence>
<keyword evidence="6 12" id="KW-0285">Flavoprotein</keyword>
<dbReference type="NCBIfam" id="TIGR00136">
    <property type="entry name" value="mnmG_gidA"/>
    <property type="match status" value="1"/>
</dbReference>
<dbReference type="InterPro" id="IPR036188">
    <property type="entry name" value="FAD/NAD-bd_sf"/>
</dbReference>
<dbReference type="Pfam" id="PF21680">
    <property type="entry name" value="GIDA_C_1st"/>
    <property type="match status" value="1"/>
</dbReference>
<comment type="subunit">
    <text evidence="10 12">Homodimer. Heterotetramer of two MnmE and two MnmG subunits.</text>
</comment>
<dbReference type="InterPro" id="IPR004416">
    <property type="entry name" value="MnmG"/>
</dbReference>
<keyword evidence="5 12" id="KW-0963">Cytoplasm</keyword>
<evidence type="ECO:0000259" key="13">
    <source>
        <dbReference type="SMART" id="SM01228"/>
    </source>
</evidence>
<dbReference type="AlphaFoldDB" id="A0A9D1ZJG1"/>
<evidence type="ECO:0000256" key="2">
    <source>
        <dbReference type="ARBA" id="ARBA00003717"/>
    </source>
</evidence>
<organism evidence="14 15">
    <name type="scientific">Candidatus Bacteroides pullicola</name>
    <dbReference type="NCBI Taxonomy" id="2838475"/>
    <lineage>
        <taxon>Bacteria</taxon>
        <taxon>Pseudomonadati</taxon>
        <taxon>Bacteroidota</taxon>
        <taxon>Bacteroidia</taxon>
        <taxon>Bacteroidales</taxon>
        <taxon>Bacteroidaceae</taxon>
        <taxon>Bacteroides</taxon>
    </lineage>
</organism>
<dbReference type="Gene3D" id="1.10.150.570">
    <property type="entry name" value="GidA associated domain, C-terminal subdomain"/>
    <property type="match status" value="1"/>
</dbReference>
<dbReference type="FunFam" id="1.10.10.1800:FF:000003">
    <property type="entry name" value="tRNA uridine 5-carboxymethylaminomethyl modification enzyme MnmG"/>
    <property type="match status" value="1"/>
</dbReference>
<reference evidence="14" key="2">
    <citation type="submission" date="2021-04" db="EMBL/GenBank/DDBJ databases">
        <authorList>
            <person name="Gilroy R."/>
        </authorList>
    </citation>
    <scope>NUCLEOTIDE SEQUENCE</scope>
    <source>
        <strain evidence="14">Gambia2-208</strain>
    </source>
</reference>
<evidence type="ECO:0000256" key="1">
    <source>
        <dbReference type="ARBA" id="ARBA00001974"/>
    </source>
</evidence>
<keyword evidence="7 12" id="KW-0819">tRNA processing</keyword>
<dbReference type="FunFam" id="3.50.50.60:FF:000010">
    <property type="entry name" value="tRNA uridine 5-carboxymethylaminomethyl modification enzyme MnmG"/>
    <property type="match status" value="1"/>
</dbReference>
<feature type="binding site" evidence="12">
    <location>
        <position position="123"/>
    </location>
    <ligand>
        <name>FAD</name>
        <dbReference type="ChEBI" id="CHEBI:57692"/>
    </ligand>
</feature>
<gene>
    <name evidence="12 14" type="primary">mnmG</name>
    <name evidence="12" type="synonym">gidA</name>
    <name evidence="14" type="ORF">H9824_08430</name>
</gene>
<feature type="binding site" evidence="12">
    <location>
        <begin position="11"/>
        <end position="16"/>
    </location>
    <ligand>
        <name>FAD</name>
        <dbReference type="ChEBI" id="CHEBI:57692"/>
    </ligand>
</feature>
<dbReference type="InterPro" id="IPR040131">
    <property type="entry name" value="MnmG_N"/>
</dbReference>
<dbReference type="Pfam" id="PF13932">
    <property type="entry name" value="SAM_GIDA_C"/>
    <property type="match status" value="1"/>
</dbReference>